<feature type="domain" description="Calx-beta" evidence="4">
    <location>
        <begin position="1"/>
        <end position="71"/>
    </location>
</feature>
<evidence type="ECO:0000256" key="1">
    <source>
        <dbReference type="ARBA" id="ARBA00022729"/>
    </source>
</evidence>
<dbReference type="Gene3D" id="2.60.40.2030">
    <property type="match status" value="4"/>
</dbReference>
<keyword evidence="1" id="KW-0732">Signal</keyword>
<comment type="caution">
    <text evidence="5">The sequence shown here is derived from an EMBL/GenBank/DDBJ whole genome shotgun (WGS) entry which is preliminary data.</text>
</comment>
<keyword evidence="3" id="KW-0106">Calcium</keyword>
<feature type="non-terminal residue" evidence="5">
    <location>
        <position position="1"/>
    </location>
</feature>
<sequence>VTIPVIRRFGLDNQVLVFYTTTAGTATSYQDFYPATSNLLFQHGDQQQVIRIRITDDGIPEGPEIFYVNLTSTRLVVPSNTTVVNGLQIDMDPAIGPVNYKIVNIYKNDNAEGTVEFDPAAVQFTESGMAKIPLIRKGGNYGQLTVKFSVVNSTAMEGLDYVVPKREVVLADGDRNATIDIVIIDDNIMEFAERFIIRLDEILGGAKFGDLTTSTVTIAKSDFPNGKFGFKGERLQKTVPNPDRQAKKETLSIERTGGVTGQQKVFWRILGPNNPKQVLIETNDINSISENRKVTSGSLIWNDQEAGVKTFDLYLEPYTTWEIEKTFVIQIFDIQGSPQGVGDGEIGPNIGTFTITISKFGHPNGIILFNGIALTERIVDEPETGTLTLRFPIIRRFDTGTVGSVQVFWEIEGPVSAAPDFQPRNGSVVIGDELWNADIEIRILADDVPELTESFKMVLKRVDGGAEFDINNTVSYFKIRYNDYPHGQFGIIPKYQSVIVKPADLSRHVRLNFTRHDGTFGAVLLTFNIRYDVPQSNIIINNTAGTVKFDAATTNVIVELGIVGDGFLAIDSTFTVTLIDVQYLGQGVTMPPKFKLGETETKVIVPAIAANSEVGFKSDLFSVDEVTRTSLITVVRRGTYGTIDVSWKSGLPSNPPVGYRAGKITPQLGTLTIANGIDSRNFTVE</sequence>
<dbReference type="SMART" id="SM00237">
    <property type="entry name" value="Calx_beta"/>
    <property type="match status" value="2"/>
</dbReference>
<proteinExistence type="predicted"/>
<evidence type="ECO:0000256" key="3">
    <source>
        <dbReference type="ARBA" id="ARBA00022837"/>
    </source>
</evidence>
<name>A0ABQ9FBU9_TEGGR</name>
<protein>
    <recommendedName>
        <fullName evidence="4">Calx-beta domain-containing protein</fullName>
    </recommendedName>
</protein>
<dbReference type="PANTHER" id="PTHR46682">
    <property type="entry name" value="ADHESION G-PROTEIN COUPLED RECEPTOR V1"/>
    <property type="match status" value="1"/>
</dbReference>
<dbReference type="Proteomes" id="UP001217089">
    <property type="component" value="Unassembled WGS sequence"/>
</dbReference>
<reference evidence="5 6" key="1">
    <citation type="submission" date="2022-12" db="EMBL/GenBank/DDBJ databases">
        <title>Chromosome-level genome of Tegillarca granosa.</title>
        <authorList>
            <person name="Kim J."/>
        </authorList>
    </citation>
    <scope>NUCLEOTIDE SEQUENCE [LARGE SCALE GENOMIC DNA]</scope>
    <source>
        <strain evidence="5">Teg-2019</strain>
        <tissue evidence="5">Adductor muscle</tissue>
    </source>
</reference>
<evidence type="ECO:0000259" key="4">
    <source>
        <dbReference type="SMART" id="SM00237"/>
    </source>
</evidence>
<keyword evidence="2" id="KW-0677">Repeat</keyword>
<gene>
    <name evidence="5" type="ORF">KUTeg_009323</name>
</gene>
<dbReference type="InterPro" id="IPR026919">
    <property type="entry name" value="ADGRV1"/>
</dbReference>
<dbReference type="InterPro" id="IPR003644">
    <property type="entry name" value="Calx_beta"/>
</dbReference>
<evidence type="ECO:0000256" key="2">
    <source>
        <dbReference type="ARBA" id="ARBA00022737"/>
    </source>
</evidence>
<feature type="non-terminal residue" evidence="5">
    <location>
        <position position="685"/>
    </location>
</feature>
<dbReference type="Pfam" id="PF03160">
    <property type="entry name" value="Calx-beta"/>
    <property type="match status" value="3"/>
</dbReference>
<accession>A0ABQ9FBU9</accession>
<dbReference type="PANTHER" id="PTHR46682:SF1">
    <property type="entry name" value="ADHESION G-PROTEIN COUPLED RECEPTOR V1"/>
    <property type="match status" value="1"/>
</dbReference>
<evidence type="ECO:0000313" key="6">
    <source>
        <dbReference type="Proteomes" id="UP001217089"/>
    </source>
</evidence>
<dbReference type="SUPFAM" id="SSF141072">
    <property type="entry name" value="CalX-like"/>
    <property type="match status" value="5"/>
</dbReference>
<organism evidence="5 6">
    <name type="scientific">Tegillarca granosa</name>
    <name type="common">Malaysian cockle</name>
    <name type="synonym">Anadara granosa</name>
    <dbReference type="NCBI Taxonomy" id="220873"/>
    <lineage>
        <taxon>Eukaryota</taxon>
        <taxon>Metazoa</taxon>
        <taxon>Spiralia</taxon>
        <taxon>Lophotrochozoa</taxon>
        <taxon>Mollusca</taxon>
        <taxon>Bivalvia</taxon>
        <taxon>Autobranchia</taxon>
        <taxon>Pteriomorphia</taxon>
        <taxon>Arcoida</taxon>
        <taxon>Arcoidea</taxon>
        <taxon>Arcidae</taxon>
        <taxon>Tegillarca</taxon>
    </lineage>
</organism>
<dbReference type="InterPro" id="IPR038081">
    <property type="entry name" value="CalX-like_sf"/>
</dbReference>
<keyword evidence="6" id="KW-1185">Reference proteome</keyword>
<dbReference type="EMBL" id="JARBDR010000438">
    <property type="protein sequence ID" value="KAJ8313125.1"/>
    <property type="molecule type" value="Genomic_DNA"/>
</dbReference>
<evidence type="ECO:0000313" key="5">
    <source>
        <dbReference type="EMBL" id="KAJ8313125.1"/>
    </source>
</evidence>
<feature type="domain" description="Calx-beta" evidence="4">
    <location>
        <begin position="101"/>
        <end position="200"/>
    </location>
</feature>